<dbReference type="PANTHER" id="PTHR47926">
    <property type="entry name" value="PENTATRICOPEPTIDE REPEAT-CONTAINING PROTEIN"/>
    <property type="match status" value="1"/>
</dbReference>
<evidence type="ECO:0000313" key="5">
    <source>
        <dbReference type="Proteomes" id="UP000636800"/>
    </source>
</evidence>
<dbReference type="InterPro" id="IPR011990">
    <property type="entry name" value="TPR-like_helical_dom_sf"/>
</dbReference>
<dbReference type="Gene3D" id="1.25.40.10">
    <property type="entry name" value="Tetratricopeptide repeat domain"/>
    <property type="match status" value="6"/>
</dbReference>
<dbReference type="FunFam" id="1.25.40.10:FF:000196">
    <property type="entry name" value="Pentatricopeptide repeat-containing protein At4g14850"/>
    <property type="match status" value="1"/>
</dbReference>
<evidence type="ECO:0000313" key="4">
    <source>
        <dbReference type="EMBL" id="KAG0479612.1"/>
    </source>
</evidence>
<dbReference type="FunFam" id="1.25.40.10:FF:000453">
    <property type="entry name" value="Pentatricopeptide repeat-containing protein mitochondrial"/>
    <property type="match status" value="1"/>
</dbReference>
<dbReference type="InterPro" id="IPR046848">
    <property type="entry name" value="E_motif"/>
</dbReference>
<dbReference type="InterPro" id="IPR046960">
    <property type="entry name" value="PPR_At4g14850-like_plant"/>
</dbReference>
<comment type="caution">
    <text evidence="4">The sequence shown here is derived from an EMBL/GenBank/DDBJ whole genome shotgun (WGS) entry which is preliminary data.</text>
</comment>
<keyword evidence="5" id="KW-1185">Reference proteome</keyword>
<dbReference type="PANTHER" id="PTHR47926:SF524">
    <property type="entry name" value="(WILD MALAYSIAN BANANA) HYPOTHETICAL PROTEIN"/>
    <property type="match status" value="1"/>
</dbReference>
<sequence>MRVQPPQQRALLVRCQSPLINLKPQQPLEEIPQRISYLWPLPTSHPLDAIRARLRAGVVVDPIATTWALKCSIGAKTGTQIHAFATSTGLCSSVAVSNSLMSFYSKSGCFDSALKIFSEITEPNVISWNTILCGFCSADEVLRFTLKMRRAGVPLDPVTFTTALSFSASLRDIVFVRQLHSLAVKSGFESDLFVGNSLITAYSRRACYGDARLVFDEMEERDLVSWNALISGLSQDGNCLAEAIKVFIIMVGCAGLRPDHISFSSVIAACVHDADIRFGRQIHGSVAKVGHNVHVLVSNVLMSMYYKHDEVDNATKIFQDMKERNVISWTSMMSIHPSNAVSLFNNMRVDGVQPNDVTFVALIYAVSPDHSLKEGEMIHCICIKTRFSTEVNVSNSLITMYAKLGTMEGARMIFQEMEYKEIVTWNAMVSGYAQNGHFEEALQAYSSAIQYSEPNQYTFASVISSITSAETIYLTYGQRCHCRIIKLGLNTNEYVAGTLIHMYAKRGNIDESQMTFDEAVSRSLVSWTAIISAHAKHGNFENVMTLFQEMVSSNVQPDHITLLAVLTACCCRGMVDVGQEIFDMMLTQYRLEPWPEHYACMVDMLGKAGKLMEAEEFLQKIPNGPGISALHSLLGACRIHGDFEMGKRAAECLMKMEPMESGAYILLSNMYAHTGDWENSAMVRRWMKKRGVKKEVAFSWVDTGNEDALNMHKFSSDDNTHPLSEQIYHVAESLGSEIVILETEKLLEA</sequence>
<reference evidence="4 5" key="1">
    <citation type="journal article" date="2020" name="Nat. Food">
        <title>A phased Vanilla planifolia genome enables genetic improvement of flavour and production.</title>
        <authorList>
            <person name="Hasing T."/>
            <person name="Tang H."/>
            <person name="Brym M."/>
            <person name="Khazi F."/>
            <person name="Huang T."/>
            <person name="Chambers A.H."/>
        </authorList>
    </citation>
    <scope>NUCLEOTIDE SEQUENCE [LARGE SCALE GENOMIC DNA]</scope>
    <source>
        <tissue evidence="4">Leaf</tissue>
    </source>
</reference>
<evidence type="ECO:0000256" key="1">
    <source>
        <dbReference type="ARBA" id="ARBA00022737"/>
    </source>
</evidence>
<feature type="repeat" description="PPR" evidence="3">
    <location>
        <begin position="294"/>
        <end position="328"/>
    </location>
</feature>
<name>A0A835R3S8_VANPL</name>
<dbReference type="GO" id="GO:0003723">
    <property type="term" value="F:RNA binding"/>
    <property type="evidence" value="ECO:0007669"/>
    <property type="project" value="InterPro"/>
</dbReference>
<dbReference type="InterPro" id="IPR002885">
    <property type="entry name" value="PPR_rpt"/>
</dbReference>
<feature type="repeat" description="PPR" evidence="3">
    <location>
        <begin position="523"/>
        <end position="557"/>
    </location>
</feature>
<dbReference type="PROSITE" id="PS51375">
    <property type="entry name" value="PPR"/>
    <property type="match status" value="4"/>
</dbReference>
<gene>
    <name evidence="4" type="ORF">HPP92_010470</name>
</gene>
<feature type="repeat" description="TPR" evidence="2">
    <location>
        <begin position="422"/>
        <end position="455"/>
    </location>
</feature>
<dbReference type="OrthoDB" id="4062651at2759"/>
<dbReference type="Proteomes" id="UP000636800">
    <property type="component" value="Chromosome 5"/>
</dbReference>
<dbReference type="Pfam" id="PF13041">
    <property type="entry name" value="PPR_2"/>
    <property type="match status" value="1"/>
</dbReference>
<organism evidence="4 5">
    <name type="scientific">Vanilla planifolia</name>
    <name type="common">Vanilla</name>
    <dbReference type="NCBI Taxonomy" id="51239"/>
    <lineage>
        <taxon>Eukaryota</taxon>
        <taxon>Viridiplantae</taxon>
        <taxon>Streptophyta</taxon>
        <taxon>Embryophyta</taxon>
        <taxon>Tracheophyta</taxon>
        <taxon>Spermatophyta</taxon>
        <taxon>Magnoliopsida</taxon>
        <taxon>Liliopsida</taxon>
        <taxon>Asparagales</taxon>
        <taxon>Orchidaceae</taxon>
        <taxon>Vanilloideae</taxon>
        <taxon>Vanilleae</taxon>
        <taxon>Vanilla</taxon>
    </lineage>
</organism>
<dbReference type="Pfam" id="PF20431">
    <property type="entry name" value="E_motif"/>
    <property type="match status" value="1"/>
</dbReference>
<dbReference type="GO" id="GO:0009451">
    <property type="term" value="P:RNA modification"/>
    <property type="evidence" value="ECO:0007669"/>
    <property type="project" value="InterPro"/>
</dbReference>
<protein>
    <recommendedName>
        <fullName evidence="6">Pentatricopeptide repeat-containing protein</fullName>
    </recommendedName>
</protein>
<dbReference type="InterPro" id="IPR019734">
    <property type="entry name" value="TPR_rpt"/>
</dbReference>
<keyword evidence="2" id="KW-0802">TPR repeat</keyword>
<dbReference type="FunFam" id="1.25.40.10:FF:000573">
    <property type="entry name" value="Pentatricopeptide repeat-containing protein mitochondrial"/>
    <property type="match status" value="1"/>
</dbReference>
<dbReference type="Pfam" id="PF01535">
    <property type="entry name" value="PPR"/>
    <property type="match status" value="8"/>
</dbReference>
<dbReference type="AlphaFoldDB" id="A0A835R3S8"/>
<evidence type="ECO:0000256" key="2">
    <source>
        <dbReference type="PROSITE-ProRule" id="PRU00339"/>
    </source>
</evidence>
<evidence type="ECO:0000256" key="3">
    <source>
        <dbReference type="PROSITE-ProRule" id="PRU00708"/>
    </source>
</evidence>
<dbReference type="NCBIfam" id="TIGR00756">
    <property type="entry name" value="PPR"/>
    <property type="match status" value="3"/>
</dbReference>
<evidence type="ECO:0008006" key="6">
    <source>
        <dbReference type="Google" id="ProtNLM"/>
    </source>
</evidence>
<feature type="repeat" description="PPR" evidence="3">
    <location>
        <begin position="222"/>
        <end position="258"/>
    </location>
</feature>
<keyword evidence="1" id="KW-0677">Repeat</keyword>
<proteinExistence type="predicted"/>
<dbReference type="SUPFAM" id="SSF48452">
    <property type="entry name" value="TPR-like"/>
    <property type="match status" value="1"/>
</dbReference>
<dbReference type="PROSITE" id="PS50005">
    <property type="entry name" value="TPR"/>
    <property type="match status" value="1"/>
</dbReference>
<dbReference type="EMBL" id="JADCNL010000005">
    <property type="protein sequence ID" value="KAG0479612.1"/>
    <property type="molecule type" value="Genomic_DNA"/>
</dbReference>
<feature type="repeat" description="PPR" evidence="3">
    <location>
        <begin position="421"/>
        <end position="455"/>
    </location>
</feature>
<accession>A0A835R3S8</accession>